<dbReference type="OrthoDB" id="9762169at2"/>
<dbReference type="InterPro" id="IPR008271">
    <property type="entry name" value="Ser/Thr_kinase_AS"/>
</dbReference>
<dbReference type="GO" id="GO:0005524">
    <property type="term" value="F:ATP binding"/>
    <property type="evidence" value="ECO:0007669"/>
    <property type="project" value="UniProtKB-UniRule"/>
</dbReference>
<feature type="domain" description="Protein kinase" evidence="9">
    <location>
        <begin position="13"/>
        <end position="281"/>
    </location>
</feature>
<evidence type="ECO:0000256" key="1">
    <source>
        <dbReference type="ARBA" id="ARBA00012513"/>
    </source>
</evidence>
<dbReference type="PROSITE" id="PS50011">
    <property type="entry name" value="PROTEIN_KINASE_DOM"/>
    <property type="match status" value="1"/>
</dbReference>
<keyword evidence="6 7" id="KW-0067">ATP-binding</keyword>
<feature type="region of interest" description="Disordered" evidence="8">
    <location>
        <begin position="396"/>
        <end position="447"/>
    </location>
</feature>
<keyword evidence="4 7" id="KW-0547">Nucleotide-binding</keyword>
<dbReference type="Gene3D" id="1.10.510.10">
    <property type="entry name" value="Transferase(Phosphotransferase) domain 1"/>
    <property type="match status" value="1"/>
</dbReference>
<dbReference type="eggNOG" id="COG0515">
    <property type="taxonomic scope" value="Bacteria"/>
</dbReference>
<dbReference type="InterPro" id="IPR000719">
    <property type="entry name" value="Prot_kinase_dom"/>
</dbReference>
<dbReference type="Pfam" id="PF00069">
    <property type="entry name" value="Pkinase"/>
    <property type="match status" value="1"/>
</dbReference>
<feature type="compositionally biased region" description="Gly residues" evidence="8">
    <location>
        <begin position="416"/>
        <end position="428"/>
    </location>
</feature>
<accession>Q2JB34</accession>
<reference evidence="10 11" key="1">
    <citation type="journal article" date="2007" name="Genome Res.">
        <title>Genome characteristics of facultatively symbiotic Frankia sp. strains reflect host range and host plant biogeography.</title>
        <authorList>
            <person name="Normand P."/>
            <person name="Lapierre P."/>
            <person name="Tisa L.S."/>
            <person name="Gogarten J.P."/>
            <person name="Alloisio N."/>
            <person name="Bagnarol E."/>
            <person name="Bassi C.A."/>
            <person name="Berry A.M."/>
            <person name="Bickhart D.M."/>
            <person name="Choisne N."/>
            <person name="Couloux A."/>
            <person name="Cournoyer B."/>
            <person name="Cruveiller S."/>
            <person name="Daubin V."/>
            <person name="Demange N."/>
            <person name="Francino M.P."/>
            <person name="Goltsman E."/>
            <person name="Huang Y."/>
            <person name="Kopp O.R."/>
            <person name="Labarre L."/>
            <person name="Lapidus A."/>
            <person name="Lavire C."/>
            <person name="Marechal J."/>
            <person name="Martinez M."/>
            <person name="Mastronunzio J.E."/>
            <person name="Mullin B.C."/>
            <person name="Niemann J."/>
            <person name="Pujic P."/>
            <person name="Rawnsley T."/>
            <person name="Rouy Z."/>
            <person name="Schenowitz C."/>
            <person name="Sellstedt A."/>
            <person name="Tavares F."/>
            <person name="Tomkins J.P."/>
            <person name="Vallenet D."/>
            <person name="Valverde C."/>
            <person name="Wall L.G."/>
            <person name="Wang Y."/>
            <person name="Medigue C."/>
            <person name="Benson D.R."/>
        </authorList>
    </citation>
    <scope>NUCLEOTIDE SEQUENCE [LARGE SCALE GENOMIC DNA]</scope>
    <source>
        <strain evidence="11">DSM 45818 / CECT 9043 / CcI3</strain>
    </source>
</reference>
<keyword evidence="2 10" id="KW-0723">Serine/threonine-protein kinase</keyword>
<dbReference type="InterPro" id="IPR017441">
    <property type="entry name" value="Protein_kinase_ATP_BS"/>
</dbReference>
<keyword evidence="3" id="KW-0808">Transferase</keyword>
<evidence type="ECO:0000259" key="9">
    <source>
        <dbReference type="PROSITE" id="PS50011"/>
    </source>
</evidence>
<dbReference type="SUPFAM" id="SSF56112">
    <property type="entry name" value="Protein kinase-like (PK-like)"/>
    <property type="match status" value="1"/>
</dbReference>
<name>Q2JB34_FRACC</name>
<proteinExistence type="predicted"/>
<evidence type="ECO:0000256" key="8">
    <source>
        <dbReference type="SAM" id="MobiDB-lite"/>
    </source>
</evidence>
<dbReference type="InterPro" id="IPR011009">
    <property type="entry name" value="Kinase-like_dom_sf"/>
</dbReference>
<organism evidence="10 11">
    <name type="scientific">Frankia casuarinae (strain DSM 45818 / CECT 9043 / HFP020203 / CcI3)</name>
    <dbReference type="NCBI Taxonomy" id="106370"/>
    <lineage>
        <taxon>Bacteria</taxon>
        <taxon>Bacillati</taxon>
        <taxon>Actinomycetota</taxon>
        <taxon>Actinomycetes</taxon>
        <taxon>Frankiales</taxon>
        <taxon>Frankiaceae</taxon>
        <taxon>Frankia</taxon>
    </lineage>
</organism>
<dbReference type="PROSITE" id="PS00107">
    <property type="entry name" value="PROTEIN_KINASE_ATP"/>
    <property type="match status" value="1"/>
</dbReference>
<sequence length="660" mass="67622">MVGHAGLVVAGRYRLQDRLGAGGMGAVWRATDQMLRVDVALKEVSIPVDSTPGEWTERIARARREGMNAARLRGHPGIVSVHDVVEDGGLPWIVMDLIIPARSVADRLRGSGGLRPDETASIGAAVADALAFAHAKGVVHRDIKPGNILLAESGRALVTDFGIAAHNDDSRMTAAGVVGTIAYVAPERLGGQPADGRSDVFSLGVTLYQMVEGRLPFQADTTAGLLSAILFEPPRPTVLAGPLRPVLDAMLEKDPVVRLDAAAAARALASLAAGGPASPVLVPAQVPTPTPAQLPPPAQVPTPPLPRVPTVSRPATALLPPVGEPEAGGSRWPDSGMPGTPGLSGAPGRPSGRVWLVAGTLTAVLAILAGVFLARGGVGAHPGDGSLTGTASATVAATGPEDGVPRVSPSAAASGAGSGAASGAGTSAGTGARTSSATAAGSPRPSQELTVVPSFSAAAPGVSQYSADYYATLTRSRQDGFLLRVGFDATGRSDLRDPRTSCVLVSSGSRELRLFPVQADVPVSSSGRYSGTLTFSLALPGSYRFRYSCQADYSAALLGTVTMPSVAVSVYDDNYFVNVLEVRVGAGRTVVFFAAAGAADLRVPVTSCLRLESGIRRPVVELKTSRKSPTGATYIGTMRFEGTPPATLVYSCSDYSPVNL</sequence>
<dbReference type="PANTHER" id="PTHR43289:SF6">
    <property type="entry name" value="SERINE_THREONINE-PROTEIN KINASE NEKL-3"/>
    <property type="match status" value="1"/>
</dbReference>
<evidence type="ECO:0000313" key="10">
    <source>
        <dbReference type="EMBL" id="ABD11508.1"/>
    </source>
</evidence>
<dbReference type="EC" id="2.7.11.1" evidence="1"/>
<evidence type="ECO:0000256" key="2">
    <source>
        <dbReference type="ARBA" id="ARBA00022527"/>
    </source>
</evidence>
<evidence type="ECO:0000256" key="6">
    <source>
        <dbReference type="ARBA" id="ARBA00022840"/>
    </source>
</evidence>
<dbReference type="SMART" id="SM00220">
    <property type="entry name" value="S_TKc"/>
    <property type="match status" value="1"/>
</dbReference>
<keyword evidence="5 10" id="KW-0418">Kinase</keyword>
<feature type="compositionally biased region" description="Low complexity" evidence="8">
    <location>
        <begin position="429"/>
        <end position="442"/>
    </location>
</feature>
<dbReference type="RefSeq" id="WP_011436555.1">
    <property type="nucleotide sequence ID" value="NC_007777.1"/>
</dbReference>
<dbReference type="PROSITE" id="PS00108">
    <property type="entry name" value="PROTEIN_KINASE_ST"/>
    <property type="match status" value="1"/>
</dbReference>
<evidence type="ECO:0000256" key="5">
    <source>
        <dbReference type="ARBA" id="ARBA00022777"/>
    </source>
</evidence>
<dbReference type="EMBL" id="CP000249">
    <property type="protein sequence ID" value="ABD11508.1"/>
    <property type="molecule type" value="Genomic_DNA"/>
</dbReference>
<dbReference type="AlphaFoldDB" id="Q2JB34"/>
<dbReference type="GO" id="GO:0004674">
    <property type="term" value="F:protein serine/threonine kinase activity"/>
    <property type="evidence" value="ECO:0007669"/>
    <property type="project" value="UniProtKB-KW"/>
</dbReference>
<dbReference type="STRING" id="106370.Francci3_2136"/>
<dbReference type="KEGG" id="fra:Francci3_2136"/>
<keyword evidence="11" id="KW-1185">Reference proteome</keyword>
<evidence type="ECO:0000313" key="11">
    <source>
        <dbReference type="Proteomes" id="UP000001937"/>
    </source>
</evidence>
<feature type="region of interest" description="Disordered" evidence="8">
    <location>
        <begin position="282"/>
        <end position="347"/>
    </location>
</feature>
<protein>
    <recommendedName>
        <fullName evidence="1">non-specific serine/threonine protein kinase</fullName>
        <ecNumber evidence="1">2.7.11.1</ecNumber>
    </recommendedName>
</protein>
<dbReference type="Gene3D" id="3.30.200.20">
    <property type="entry name" value="Phosphorylase Kinase, domain 1"/>
    <property type="match status" value="1"/>
</dbReference>
<feature type="binding site" evidence="7">
    <location>
        <position position="42"/>
    </location>
    <ligand>
        <name>ATP</name>
        <dbReference type="ChEBI" id="CHEBI:30616"/>
    </ligand>
</feature>
<feature type="compositionally biased region" description="Pro residues" evidence="8">
    <location>
        <begin position="286"/>
        <end position="307"/>
    </location>
</feature>
<gene>
    <name evidence="10" type="ordered locus">Francci3_2136</name>
</gene>
<dbReference type="Proteomes" id="UP000001937">
    <property type="component" value="Chromosome"/>
</dbReference>
<dbReference type="HOGENOM" id="CLU_000288_63_44_11"/>
<dbReference type="CDD" id="cd14014">
    <property type="entry name" value="STKc_PknB_like"/>
    <property type="match status" value="1"/>
</dbReference>
<evidence type="ECO:0000256" key="7">
    <source>
        <dbReference type="PROSITE-ProRule" id="PRU10141"/>
    </source>
</evidence>
<evidence type="ECO:0000256" key="4">
    <source>
        <dbReference type="ARBA" id="ARBA00022741"/>
    </source>
</evidence>
<evidence type="ECO:0000256" key="3">
    <source>
        <dbReference type="ARBA" id="ARBA00022679"/>
    </source>
</evidence>
<dbReference type="PANTHER" id="PTHR43289">
    <property type="entry name" value="MITOGEN-ACTIVATED PROTEIN KINASE KINASE KINASE 20-RELATED"/>
    <property type="match status" value="1"/>
</dbReference>